<dbReference type="GO" id="GO:0004719">
    <property type="term" value="F:protein-L-isoaspartate (D-aspartate) O-methyltransferase activity"/>
    <property type="evidence" value="ECO:0007669"/>
    <property type="project" value="UniProtKB-EC"/>
</dbReference>
<evidence type="ECO:0000256" key="6">
    <source>
        <dbReference type="ARBA" id="ARBA00022603"/>
    </source>
</evidence>
<dbReference type="EMBL" id="VFML01000001">
    <property type="protein sequence ID" value="TQJ01589.1"/>
    <property type="molecule type" value="Genomic_DNA"/>
</dbReference>
<evidence type="ECO:0000256" key="11">
    <source>
        <dbReference type="ARBA" id="ARBA00031350"/>
    </source>
</evidence>
<dbReference type="PROSITE" id="PS01279">
    <property type="entry name" value="PCMT"/>
    <property type="match status" value="1"/>
</dbReference>
<evidence type="ECO:0000256" key="9">
    <source>
        <dbReference type="ARBA" id="ARBA00030757"/>
    </source>
</evidence>
<dbReference type="EC" id="2.1.1.77" evidence="3"/>
<comment type="subcellular location">
    <subcellularLocation>
        <location evidence="1">Cytoplasm</location>
    </subcellularLocation>
</comment>
<evidence type="ECO:0000256" key="3">
    <source>
        <dbReference type="ARBA" id="ARBA00011890"/>
    </source>
</evidence>
<dbReference type="InterPro" id="IPR000682">
    <property type="entry name" value="PCMT"/>
</dbReference>
<reference evidence="12 13" key="1">
    <citation type="submission" date="2019-06" db="EMBL/GenBank/DDBJ databases">
        <title>Sequencing the genomes of 1000 actinobacteria strains.</title>
        <authorList>
            <person name="Klenk H.-P."/>
        </authorList>
    </citation>
    <scope>NUCLEOTIDE SEQUENCE [LARGE SCALE GENOMIC DNA]</scope>
    <source>
        <strain evidence="12 13">DSM 45679</strain>
    </source>
</reference>
<protein>
    <recommendedName>
        <fullName evidence="4">Protein-L-isoaspartate O-methyltransferase</fullName>
        <ecNumber evidence="3">2.1.1.77</ecNumber>
    </recommendedName>
    <alternativeName>
        <fullName evidence="11">L-isoaspartyl protein carboxyl methyltransferase</fullName>
    </alternativeName>
    <alternativeName>
        <fullName evidence="9">Protein L-isoaspartyl methyltransferase</fullName>
    </alternativeName>
    <alternativeName>
        <fullName evidence="10">Protein-beta-aspartate methyltransferase</fullName>
    </alternativeName>
</protein>
<gene>
    <name evidence="12" type="ORF">FB471_1282</name>
</gene>
<dbReference type="InterPro" id="IPR027573">
    <property type="entry name" value="Methyltran_FxLD"/>
</dbReference>
<accession>A0A542DEU6</accession>
<dbReference type="GO" id="GO:0005737">
    <property type="term" value="C:cytoplasm"/>
    <property type="evidence" value="ECO:0007669"/>
    <property type="project" value="UniProtKB-SubCell"/>
</dbReference>
<evidence type="ECO:0000256" key="8">
    <source>
        <dbReference type="ARBA" id="ARBA00022691"/>
    </source>
</evidence>
<evidence type="ECO:0000256" key="4">
    <source>
        <dbReference type="ARBA" id="ARBA00013346"/>
    </source>
</evidence>
<comment type="similarity">
    <text evidence="2">Belongs to the methyltransferase superfamily. L-isoaspartyl/D-aspartyl protein methyltransferase family.</text>
</comment>
<evidence type="ECO:0000256" key="2">
    <source>
        <dbReference type="ARBA" id="ARBA00005369"/>
    </source>
</evidence>
<dbReference type="GO" id="GO:0032259">
    <property type="term" value="P:methylation"/>
    <property type="evidence" value="ECO:0007669"/>
    <property type="project" value="UniProtKB-KW"/>
</dbReference>
<keyword evidence="7 12" id="KW-0808">Transferase</keyword>
<comment type="caution">
    <text evidence="12">The sequence shown here is derived from an EMBL/GenBank/DDBJ whole genome shotgun (WGS) entry which is preliminary data.</text>
</comment>
<evidence type="ECO:0000313" key="12">
    <source>
        <dbReference type="EMBL" id="TQJ01589.1"/>
    </source>
</evidence>
<evidence type="ECO:0000256" key="7">
    <source>
        <dbReference type="ARBA" id="ARBA00022679"/>
    </source>
</evidence>
<name>A0A542DEU6_AMYCI</name>
<dbReference type="Proteomes" id="UP000320876">
    <property type="component" value="Unassembled WGS sequence"/>
</dbReference>
<dbReference type="InterPro" id="IPR029063">
    <property type="entry name" value="SAM-dependent_MTases_sf"/>
</dbReference>
<keyword evidence="8" id="KW-0949">S-adenosyl-L-methionine</keyword>
<dbReference type="PANTHER" id="PTHR11579:SF0">
    <property type="entry name" value="PROTEIN-L-ISOASPARTATE(D-ASPARTATE) O-METHYLTRANSFERASE"/>
    <property type="match status" value="1"/>
</dbReference>
<keyword evidence="5" id="KW-0963">Cytoplasm</keyword>
<dbReference type="PANTHER" id="PTHR11579">
    <property type="entry name" value="PROTEIN-L-ISOASPARTATE O-METHYLTRANSFERASE"/>
    <property type="match status" value="1"/>
</dbReference>
<dbReference type="CDD" id="cd02440">
    <property type="entry name" value="AdoMet_MTases"/>
    <property type="match status" value="1"/>
</dbReference>
<keyword evidence="6 12" id="KW-0489">Methyltransferase</keyword>
<dbReference type="AlphaFoldDB" id="A0A542DEU6"/>
<evidence type="ECO:0000256" key="10">
    <source>
        <dbReference type="ARBA" id="ARBA00031323"/>
    </source>
</evidence>
<keyword evidence="13" id="KW-1185">Reference proteome</keyword>
<sequence>MNHTTTSSPADLREAMITSVKQAGYAQRPEVERALRQVPRHEFVPEADLDTAYDPWQAVITHRFTDGTALSCASAPSVVAMMLDQLAIEPGNTVLEIGAGTGYNASLLAELTNQDTHVVTIDLDGDVTTHATHNLAATGYHGVRVITGDGALGVPEHAPYDRIIATVSPWDIPTAWWQQLTPGARLVVPLRWRGQTRSVAFTHHNGRLVADSIELCGFVPLVTDDDGELTAPITVDGTIHLHWDRDQPVDPTALHGALDRPSNTAWSGVTIAGDEPHDGIWLRLTVTDPRTCRLNAPADTPPEICAPISPLRAPALVDGTSLAYLTLRRQGSGPSRWELGAIGHGPAATELATHLCDELRAWSIDRDRRKPNLTAYPADTPEHELTGTIIDKTHSKLVLTYDTDEPHEHRNRA</sequence>
<dbReference type="NCBIfam" id="TIGR04364">
    <property type="entry name" value="methyltran_FxLD"/>
    <property type="match status" value="1"/>
</dbReference>
<proteinExistence type="inferred from homology"/>
<evidence type="ECO:0000256" key="1">
    <source>
        <dbReference type="ARBA" id="ARBA00004496"/>
    </source>
</evidence>
<dbReference type="SUPFAM" id="SSF53335">
    <property type="entry name" value="S-adenosyl-L-methionine-dependent methyltransferases"/>
    <property type="match status" value="1"/>
</dbReference>
<dbReference type="OrthoDB" id="4035289at2"/>
<dbReference type="Pfam" id="PF01135">
    <property type="entry name" value="PCMT"/>
    <property type="match status" value="1"/>
</dbReference>
<dbReference type="Gene3D" id="3.40.50.150">
    <property type="entry name" value="Vaccinia Virus protein VP39"/>
    <property type="match status" value="1"/>
</dbReference>
<evidence type="ECO:0000313" key="13">
    <source>
        <dbReference type="Proteomes" id="UP000320876"/>
    </source>
</evidence>
<evidence type="ECO:0000256" key="5">
    <source>
        <dbReference type="ARBA" id="ARBA00022490"/>
    </source>
</evidence>
<dbReference type="RefSeq" id="WP_141996422.1">
    <property type="nucleotide sequence ID" value="NZ_VFML01000001.1"/>
</dbReference>
<organism evidence="12 13">
    <name type="scientific">Amycolatopsis cihanbeyliensis</name>
    <dbReference type="NCBI Taxonomy" id="1128664"/>
    <lineage>
        <taxon>Bacteria</taxon>
        <taxon>Bacillati</taxon>
        <taxon>Actinomycetota</taxon>
        <taxon>Actinomycetes</taxon>
        <taxon>Pseudonocardiales</taxon>
        <taxon>Pseudonocardiaceae</taxon>
        <taxon>Amycolatopsis</taxon>
    </lineage>
</organism>